<keyword evidence="2" id="KW-1185">Reference proteome</keyword>
<evidence type="ECO:0000313" key="1">
    <source>
        <dbReference type="EMBL" id="UZE96949.1"/>
    </source>
</evidence>
<evidence type="ECO:0000313" key="2">
    <source>
        <dbReference type="Proteomes" id="UP001163739"/>
    </source>
</evidence>
<sequence length="128" mass="14500">MSVVALKEFLKDFTPRNHRKVTPVTLPKTQLLPLKPAPTVGGNEGNVKNDSNEKDLINILGGYGLTKDSIMRGLSLWKQPFDEEDLQDIKQGIITLDNVRDYLALWIVQKNEMYLELKRGASKCAFKK</sequence>
<protein>
    <recommendedName>
        <fullName evidence="3">RxLR effector protein</fullName>
    </recommendedName>
</protein>
<organism evidence="1 2">
    <name type="scientific">Alkalimarinus alittae</name>
    <dbReference type="NCBI Taxonomy" id="2961619"/>
    <lineage>
        <taxon>Bacteria</taxon>
        <taxon>Pseudomonadati</taxon>
        <taxon>Pseudomonadota</taxon>
        <taxon>Gammaproteobacteria</taxon>
        <taxon>Alteromonadales</taxon>
        <taxon>Alteromonadaceae</taxon>
        <taxon>Alkalimarinus</taxon>
    </lineage>
</organism>
<name>A0ABY6N4Q6_9ALTE</name>
<proteinExistence type="predicted"/>
<evidence type="ECO:0008006" key="3">
    <source>
        <dbReference type="Google" id="ProtNLM"/>
    </source>
</evidence>
<reference evidence="1" key="1">
    <citation type="submission" date="2022-06" db="EMBL/GenBank/DDBJ databases">
        <title>Alkalimarinus sp. nov., isolated from gut of a Alitta virens.</title>
        <authorList>
            <person name="Yang A.I."/>
            <person name="Shin N.-R."/>
        </authorList>
    </citation>
    <scope>NUCLEOTIDE SEQUENCE</scope>
    <source>
        <strain evidence="1">A2M4</strain>
    </source>
</reference>
<dbReference type="RefSeq" id="WP_265048430.1">
    <property type="nucleotide sequence ID" value="NZ_CP100390.1"/>
</dbReference>
<accession>A0ABY6N4Q6</accession>
<dbReference type="EMBL" id="CP100390">
    <property type="protein sequence ID" value="UZE96949.1"/>
    <property type="molecule type" value="Genomic_DNA"/>
</dbReference>
<gene>
    <name evidence="1" type="ORF">NKI27_04135</name>
</gene>
<dbReference type="Proteomes" id="UP001163739">
    <property type="component" value="Chromosome"/>
</dbReference>